<organism evidence="2 3">
    <name type="scientific">Flectobacillus roseus</name>
    <dbReference type="NCBI Taxonomy" id="502259"/>
    <lineage>
        <taxon>Bacteria</taxon>
        <taxon>Pseudomonadati</taxon>
        <taxon>Bacteroidota</taxon>
        <taxon>Cytophagia</taxon>
        <taxon>Cytophagales</taxon>
        <taxon>Flectobacillaceae</taxon>
        <taxon>Flectobacillus</taxon>
    </lineage>
</organism>
<keyword evidence="3" id="KW-1185">Reference proteome</keyword>
<evidence type="ECO:0008006" key="4">
    <source>
        <dbReference type="Google" id="ProtNLM"/>
    </source>
</evidence>
<comment type="caution">
    <text evidence="2">The sequence shown here is derived from an EMBL/GenBank/DDBJ whole genome shotgun (WGS) entry which is preliminary data.</text>
</comment>
<feature type="signal peptide" evidence="1">
    <location>
        <begin position="1"/>
        <end position="19"/>
    </location>
</feature>
<dbReference type="RefSeq" id="WP_283346800.1">
    <property type="nucleotide sequence ID" value="NZ_JASHIF010000033.1"/>
</dbReference>
<dbReference type="EMBL" id="JASHIF010000033">
    <property type="protein sequence ID" value="MDI9862562.1"/>
    <property type="molecule type" value="Genomic_DNA"/>
</dbReference>
<dbReference type="InterPro" id="IPR023614">
    <property type="entry name" value="Porin_dom_sf"/>
</dbReference>
<evidence type="ECO:0000313" key="3">
    <source>
        <dbReference type="Proteomes" id="UP001236507"/>
    </source>
</evidence>
<name>A0ABT6YG49_9BACT</name>
<gene>
    <name evidence="2" type="ORF">QM524_25275</name>
</gene>
<dbReference type="Gene3D" id="2.40.160.10">
    <property type="entry name" value="Porin"/>
    <property type="match status" value="1"/>
</dbReference>
<evidence type="ECO:0000313" key="2">
    <source>
        <dbReference type="EMBL" id="MDI9862562.1"/>
    </source>
</evidence>
<feature type="chain" id="PRO_5047531517" description="Outer membrane porin, OprD family" evidence="1">
    <location>
        <begin position="20"/>
        <end position="453"/>
    </location>
</feature>
<evidence type="ECO:0000256" key="1">
    <source>
        <dbReference type="SAM" id="SignalP"/>
    </source>
</evidence>
<keyword evidence="1" id="KW-0732">Signal</keyword>
<protein>
    <recommendedName>
        <fullName evidence="4">Outer membrane porin, OprD family</fullName>
    </recommendedName>
</protein>
<reference evidence="2 3" key="1">
    <citation type="submission" date="2023-05" db="EMBL/GenBank/DDBJ databases">
        <title>Novel species of genus Flectobacillus isolated from stream in China.</title>
        <authorList>
            <person name="Lu H."/>
        </authorList>
    </citation>
    <scope>NUCLEOTIDE SEQUENCE [LARGE SCALE GENOMIC DNA]</scope>
    <source>
        <strain evidence="2 3">KCTC 42575</strain>
    </source>
</reference>
<sequence>MRNIFQIVFILIFPLVLQAQTDSSFVGALTKGNITGQIRLMSISTWNKADLSDYSAGAVGLTLGYQTLSFKGFRLTISGSLTQQIYAPNFSIPDPKTLQLNRYEWGMFDFTNTTNKDMFLRLQELNLQYRSKKIQALIGNYVPQNIFLNAQDGRMSPTLVQGLSLKYFPSSKWHIGLEAITGLNPRSAVKWVSVANSFGIYPVGLNPDGTKSQYAGHTTTNGIGIAEVMFKPNSKWQILASDILVENVFHTAYLKTEYRKSIWNNQQLMLGGLLATQRQLGNGGSEVASQVYFTQENKPIIINVRLGLKDKKWEGSLNFGRITAQGRYQMPREWGVEQFYTFIPRERNEGSGDVWAYTAKYAYTFSKNLKLEGAYGYYNMPDVRDTRLNKYGVPDFSHTMLNLQYSFEGNWKGLTMQALGIYKANQGLVYDNLKYVQNKVDMSQLNLVVNYKW</sequence>
<proteinExistence type="predicted"/>
<dbReference type="Proteomes" id="UP001236507">
    <property type="component" value="Unassembled WGS sequence"/>
</dbReference>
<accession>A0ABT6YG49</accession>